<dbReference type="Proteomes" id="UP001049176">
    <property type="component" value="Chromosome 2"/>
</dbReference>
<keyword evidence="1" id="KW-0812">Transmembrane</keyword>
<dbReference type="PANTHER" id="PTHR40129:SF2">
    <property type="entry name" value="KETOPANTOATE REDUCTASE N-TERMINAL DOMAIN-CONTAINING PROTEIN"/>
    <property type="match status" value="1"/>
</dbReference>
<name>A0A9P7UZU0_9AGAR</name>
<protein>
    <submittedName>
        <fullName evidence="2">Uncharacterized protein</fullName>
    </submittedName>
</protein>
<dbReference type="AlphaFoldDB" id="A0A9P7UZU0"/>
<dbReference type="GeneID" id="66074127"/>
<evidence type="ECO:0000313" key="2">
    <source>
        <dbReference type="EMBL" id="KAG7097731.1"/>
    </source>
</evidence>
<keyword evidence="1" id="KW-0472">Membrane</keyword>
<dbReference type="PANTHER" id="PTHR40129">
    <property type="entry name" value="KETOPANTOATE REDUCTASE N-TERMINAL DOMAIN-CONTAINING PROTEIN"/>
    <property type="match status" value="1"/>
</dbReference>
<reference evidence="2" key="1">
    <citation type="journal article" date="2021" name="Genome Biol. Evol.">
        <title>The assembled and annotated genome of the fairy-ring fungus Marasmius oreades.</title>
        <authorList>
            <person name="Hiltunen M."/>
            <person name="Ament-Velasquez S.L."/>
            <person name="Johannesson H."/>
        </authorList>
    </citation>
    <scope>NUCLEOTIDE SEQUENCE</scope>
    <source>
        <strain evidence="2">03SP1</strain>
    </source>
</reference>
<keyword evidence="3" id="KW-1185">Reference proteome</keyword>
<evidence type="ECO:0000313" key="3">
    <source>
        <dbReference type="Proteomes" id="UP001049176"/>
    </source>
</evidence>
<dbReference type="KEGG" id="more:E1B28_005051"/>
<proteinExistence type="predicted"/>
<keyword evidence="1" id="KW-1133">Transmembrane helix</keyword>
<comment type="caution">
    <text evidence="2">The sequence shown here is derived from an EMBL/GenBank/DDBJ whole genome shotgun (WGS) entry which is preliminary data.</text>
</comment>
<evidence type="ECO:0000256" key="1">
    <source>
        <dbReference type="SAM" id="Phobius"/>
    </source>
</evidence>
<dbReference type="EMBL" id="CM032182">
    <property type="protein sequence ID" value="KAG7097731.1"/>
    <property type="molecule type" value="Genomic_DNA"/>
</dbReference>
<dbReference type="OrthoDB" id="674948at2759"/>
<organism evidence="2 3">
    <name type="scientific">Marasmius oreades</name>
    <name type="common">fairy-ring Marasmius</name>
    <dbReference type="NCBI Taxonomy" id="181124"/>
    <lineage>
        <taxon>Eukaryota</taxon>
        <taxon>Fungi</taxon>
        <taxon>Dikarya</taxon>
        <taxon>Basidiomycota</taxon>
        <taxon>Agaricomycotina</taxon>
        <taxon>Agaricomycetes</taxon>
        <taxon>Agaricomycetidae</taxon>
        <taxon>Agaricales</taxon>
        <taxon>Marasmiineae</taxon>
        <taxon>Marasmiaceae</taxon>
        <taxon>Marasmius</taxon>
    </lineage>
</organism>
<dbReference type="Gene3D" id="3.40.50.720">
    <property type="entry name" value="NAD(P)-binding Rossmann-like Domain"/>
    <property type="match status" value="1"/>
</dbReference>
<sequence length="315" mass="35823">MSAFRDKKTSEDDIHIHLILSNRYKKKLLMNLLILGAGWTSTFLIPLCESTHVTYAATTRSGSERTIQFTFDPESDDPIPYKRLPDAHTVLITFPITVKGGSEKLVKLYQQTRQDTGLEPRFIQLGATSLWGDSSRNNPNAKLTKPSITEWYDRHSPIKVNPRGEEENALLALSPETPTTVLNLAGLWGGSRSMRNWVDKVLPTKEVLKYKASLHMIHGLDVARAILAVHLHTQFPAGERWILTDMRVYDWWDLSSAWSVGEGDKKDGPQAAWVRELMREEGVRALPRSPEQLGRALDSREFWEFFGLSPMKRLD</sequence>
<feature type="transmembrane region" description="Helical" evidence="1">
    <location>
        <begin position="28"/>
        <end position="47"/>
    </location>
</feature>
<accession>A0A9P7UZU0</accession>
<dbReference type="RefSeq" id="XP_043014201.1">
    <property type="nucleotide sequence ID" value="XM_043149595.1"/>
</dbReference>
<gene>
    <name evidence="2" type="ORF">E1B28_005051</name>
</gene>